<feature type="region of interest" description="Disordered" evidence="1">
    <location>
        <begin position="1"/>
        <end position="38"/>
    </location>
</feature>
<accession>A0AAN6YIM7</accession>
<evidence type="ECO:0000256" key="1">
    <source>
        <dbReference type="SAM" id="MobiDB-lite"/>
    </source>
</evidence>
<sequence>MAVNNDNTTAAITKSPPRDEFSSLSHQEPRKSLRPKRTESCVQEDKGTASHCLFGFCSLIFGKEDFFSLFRGGKKKLLCGCQGLLVCRLSEFLSRTNGRLMQVCVFSLSGTLDTKTDPELAVCFEMFCCSFFSVGAGGDGAVCYIKGERPTKDVGGIRPETGMHVSNSHRIASHTLSSDFLPFPSERDREASTKRGREGQCAVWSAGWFVGRPRVVILVVFATSLPLLYLFEA</sequence>
<gene>
    <name evidence="2" type="ORF">QBC37DRAFT_178001</name>
</gene>
<name>A0AAN6YIM7_9PEZI</name>
<proteinExistence type="predicted"/>
<feature type="compositionally biased region" description="Polar residues" evidence="1">
    <location>
        <begin position="1"/>
        <end position="12"/>
    </location>
</feature>
<dbReference type="EMBL" id="MU858051">
    <property type="protein sequence ID" value="KAK4218761.1"/>
    <property type="molecule type" value="Genomic_DNA"/>
</dbReference>
<protein>
    <submittedName>
        <fullName evidence="2">Uncharacterized protein</fullName>
    </submittedName>
</protein>
<dbReference type="Proteomes" id="UP001301769">
    <property type="component" value="Unassembled WGS sequence"/>
</dbReference>
<reference evidence="2" key="2">
    <citation type="submission" date="2023-05" db="EMBL/GenBank/DDBJ databases">
        <authorList>
            <consortium name="Lawrence Berkeley National Laboratory"/>
            <person name="Steindorff A."/>
            <person name="Hensen N."/>
            <person name="Bonometti L."/>
            <person name="Westerberg I."/>
            <person name="Brannstrom I.O."/>
            <person name="Guillou S."/>
            <person name="Cros-Aarteil S."/>
            <person name="Calhoun S."/>
            <person name="Haridas S."/>
            <person name="Kuo A."/>
            <person name="Mondo S."/>
            <person name="Pangilinan J."/>
            <person name="Riley R."/>
            <person name="Labutti K."/>
            <person name="Andreopoulos B."/>
            <person name="Lipzen A."/>
            <person name="Chen C."/>
            <person name="Yanf M."/>
            <person name="Daum C."/>
            <person name="Ng V."/>
            <person name="Clum A."/>
            <person name="Ohm R."/>
            <person name="Martin F."/>
            <person name="Silar P."/>
            <person name="Natvig D."/>
            <person name="Lalanne C."/>
            <person name="Gautier V."/>
            <person name="Ament-Velasquez S.L."/>
            <person name="Kruys A."/>
            <person name="Hutchinson M.I."/>
            <person name="Powell A.J."/>
            <person name="Barry K."/>
            <person name="Miller A.N."/>
            <person name="Grigoriev I.V."/>
            <person name="Debuchy R."/>
            <person name="Gladieux P."/>
            <person name="Thoren M.H."/>
            <person name="Johannesson H."/>
        </authorList>
    </citation>
    <scope>NUCLEOTIDE SEQUENCE</scope>
    <source>
        <strain evidence="2">PSN293</strain>
    </source>
</reference>
<evidence type="ECO:0000313" key="2">
    <source>
        <dbReference type="EMBL" id="KAK4218761.1"/>
    </source>
</evidence>
<evidence type="ECO:0000313" key="3">
    <source>
        <dbReference type="Proteomes" id="UP001301769"/>
    </source>
</evidence>
<dbReference type="AlphaFoldDB" id="A0AAN6YIM7"/>
<reference evidence="2" key="1">
    <citation type="journal article" date="2023" name="Mol. Phylogenet. Evol.">
        <title>Genome-scale phylogeny and comparative genomics of the fungal order Sordariales.</title>
        <authorList>
            <person name="Hensen N."/>
            <person name="Bonometti L."/>
            <person name="Westerberg I."/>
            <person name="Brannstrom I.O."/>
            <person name="Guillou S."/>
            <person name="Cros-Aarteil S."/>
            <person name="Calhoun S."/>
            <person name="Haridas S."/>
            <person name="Kuo A."/>
            <person name="Mondo S."/>
            <person name="Pangilinan J."/>
            <person name="Riley R."/>
            <person name="LaButti K."/>
            <person name="Andreopoulos B."/>
            <person name="Lipzen A."/>
            <person name="Chen C."/>
            <person name="Yan M."/>
            <person name="Daum C."/>
            <person name="Ng V."/>
            <person name="Clum A."/>
            <person name="Steindorff A."/>
            <person name="Ohm R.A."/>
            <person name="Martin F."/>
            <person name="Silar P."/>
            <person name="Natvig D.O."/>
            <person name="Lalanne C."/>
            <person name="Gautier V."/>
            <person name="Ament-Velasquez S.L."/>
            <person name="Kruys A."/>
            <person name="Hutchinson M.I."/>
            <person name="Powell A.J."/>
            <person name="Barry K."/>
            <person name="Miller A.N."/>
            <person name="Grigoriev I.V."/>
            <person name="Debuchy R."/>
            <person name="Gladieux P."/>
            <person name="Hiltunen Thoren M."/>
            <person name="Johannesson H."/>
        </authorList>
    </citation>
    <scope>NUCLEOTIDE SEQUENCE</scope>
    <source>
        <strain evidence="2">PSN293</strain>
    </source>
</reference>
<feature type="compositionally biased region" description="Basic and acidic residues" evidence="1">
    <location>
        <begin position="16"/>
        <end position="38"/>
    </location>
</feature>
<comment type="caution">
    <text evidence="2">The sequence shown here is derived from an EMBL/GenBank/DDBJ whole genome shotgun (WGS) entry which is preliminary data.</text>
</comment>
<keyword evidence="3" id="KW-1185">Reference proteome</keyword>
<organism evidence="2 3">
    <name type="scientific">Rhypophila decipiens</name>
    <dbReference type="NCBI Taxonomy" id="261697"/>
    <lineage>
        <taxon>Eukaryota</taxon>
        <taxon>Fungi</taxon>
        <taxon>Dikarya</taxon>
        <taxon>Ascomycota</taxon>
        <taxon>Pezizomycotina</taxon>
        <taxon>Sordariomycetes</taxon>
        <taxon>Sordariomycetidae</taxon>
        <taxon>Sordariales</taxon>
        <taxon>Naviculisporaceae</taxon>
        <taxon>Rhypophila</taxon>
    </lineage>
</organism>